<sequence length="103" mass="11429">MNTNNAHPSPKEILEAFHAKVAGRLHAFIKETHQGRPAVSCLWNETPNNTLKDVVFVGEDGFDALAVVRATNKSMKASEHVVGMLVEMYTAQHKREVGVEVEF</sequence>
<organism evidence="1 2">
    <name type="scientific">Ectopseudomonas oleovorans</name>
    <name type="common">Pseudomonas oleovorans</name>
    <dbReference type="NCBI Taxonomy" id="301"/>
    <lineage>
        <taxon>Bacteria</taxon>
        <taxon>Pseudomonadati</taxon>
        <taxon>Pseudomonadota</taxon>
        <taxon>Gammaproteobacteria</taxon>
        <taxon>Pseudomonadales</taxon>
        <taxon>Pseudomonadaceae</taxon>
        <taxon>Ectopseudomonas</taxon>
    </lineage>
</organism>
<proteinExistence type="predicted"/>
<dbReference type="AlphaFoldDB" id="A0A379PKA7"/>
<reference evidence="1 2" key="1">
    <citation type="submission" date="2018-06" db="EMBL/GenBank/DDBJ databases">
        <authorList>
            <consortium name="Pathogen Informatics"/>
            <person name="Doyle S."/>
        </authorList>
    </citation>
    <scope>NUCLEOTIDE SEQUENCE [LARGE SCALE GENOMIC DNA]</scope>
    <source>
        <strain evidence="1 2">NCTC10692</strain>
    </source>
</reference>
<evidence type="ECO:0000313" key="1">
    <source>
        <dbReference type="EMBL" id="SUE72359.1"/>
    </source>
</evidence>
<name>A0A379PKA7_ECTOL</name>
<protein>
    <submittedName>
        <fullName evidence="1">Uncharacterized protein</fullName>
    </submittedName>
</protein>
<dbReference type="Proteomes" id="UP000255303">
    <property type="component" value="Unassembled WGS sequence"/>
</dbReference>
<gene>
    <name evidence="1" type="ORF">NCTC10692_04514</name>
</gene>
<dbReference type="EMBL" id="UGUV01000003">
    <property type="protein sequence ID" value="SUE72359.1"/>
    <property type="molecule type" value="Genomic_DNA"/>
</dbReference>
<accession>A0A379PKA7</accession>
<dbReference type="RefSeq" id="WP_074857385.1">
    <property type="nucleotide sequence ID" value="NZ_FNZC01000019.1"/>
</dbReference>
<evidence type="ECO:0000313" key="2">
    <source>
        <dbReference type="Proteomes" id="UP000255303"/>
    </source>
</evidence>